<feature type="compositionally biased region" description="Basic and acidic residues" evidence="1">
    <location>
        <begin position="93"/>
        <end position="105"/>
    </location>
</feature>
<accession>A0A6G1BRH8</accession>
<name>A0A6G1BRH8_9ORYZ</name>
<feature type="region of interest" description="Disordered" evidence="1">
    <location>
        <begin position="64"/>
        <end position="105"/>
    </location>
</feature>
<proteinExistence type="predicted"/>
<comment type="caution">
    <text evidence="2">The sequence shown here is derived from an EMBL/GenBank/DDBJ whole genome shotgun (WGS) entry which is preliminary data.</text>
</comment>
<feature type="compositionally biased region" description="Basic and acidic residues" evidence="1">
    <location>
        <begin position="9"/>
        <end position="20"/>
    </location>
</feature>
<feature type="compositionally biased region" description="Basic and acidic residues" evidence="1">
    <location>
        <begin position="71"/>
        <end position="83"/>
    </location>
</feature>
<evidence type="ECO:0000256" key="1">
    <source>
        <dbReference type="SAM" id="MobiDB-lite"/>
    </source>
</evidence>
<dbReference type="AlphaFoldDB" id="A0A6G1BRH8"/>
<protein>
    <submittedName>
        <fullName evidence="2">Uncharacterized protein</fullName>
    </submittedName>
</protein>
<dbReference type="Proteomes" id="UP000479710">
    <property type="component" value="Unassembled WGS sequence"/>
</dbReference>
<dbReference type="EMBL" id="SPHZ02000011">
    <property type="protein sequence ID" value="KAF0890347.1"/>
    <property type="molecule type" value="Genomic_DNA"/>
</dbReference>
<evidence type="ECO:0000313" key="2">
    <source>
        <dbReference type="EMBL" id="KAF0890347.1"/>
    </source>
</evidence>
<feature type="region of interest" description="Disordered" evidence="1">
    <location>
        <begin position="1"/>
        <end position="20"/>
    </location>
</feature>
<organism evidence="2 3">
    <name type="scientific">Oryza meyeriana var. granulata</name>
    <dbReference type="NCBI Taxonomy" id="110450"/>
    <lineage>
        <taxon>Eukaryota</taxon>
        <taxon>Viridiplantae</taxon>
        <taxon>Streptophyta</taxon>
        <taxon>Embryophyta</taxon>
        <taxon>Tracheophyta</taxon>
        <taxon>Spermatophyta</taxon>
        <taxon>Magnoliopsida</taxon>
        <taxon>Liliopsida</taxon>
        <taxon>Poales</taxon>
        <taxon>Poaceae</taxon>
        <taxon>BOP clade</taxon>
        <taxon>Oryzoideae</taxon>
        <taxon>Oryzeae</taxon>
        <taxon>Oryzinae</taxon>
        <taxon>Oryza</taxon>
        <taxon>Oryza meyeriana</taxon>
    </lineage>
</organism>
<evidence type="ECO:0000313" key="3">
    <source>
        <dbReference type="Proteomes" id="UP000479710"/>
    </source>
</evidence>
<reference evidence="2 3" key="1">
    <citation type="submission" date="2019-11" db="EMBL/GenBank/DDBJ databases">
        <title>Whole genome sequence of Oryza granulata.</title>
        <authorList>
            <person name="Li W."/>
        </authorList>
    </citation>
    <scope>NUCLEOTIDE SEQUENCE [LARGE SCALE GENOMIC DNA]</scope>
    <source>
        <strain evidence="3">cv. Menghai</strain>
        <tissue evidence="2">Leaf</tissue>
    </source>
</reference>
<gene>
    <name evidence="2" type="ORF">E2562_002746</name>
</gene>
<keyword evidence="3" id="KW-1185">Reference proteome</keyword>
<sequence>MWITSRGSVPRDETKPRDCAGEHVVATPARAEAEDEAVGALDQEEHNAGVGKELQPQREVFKVDANPGRVRGGEEPLDGEKVGDGAAEVPTLDVRRDVDGEEEHG</sequence>